<evidence type="ECO:0000256" key="3">
    <source>
        <dbReference type="ARBA" id="ARBA00006105"/>
    </source>
</evidence>
<comment type="similarity">
    <text evidence="3">Belongs to the flavoprotein pyridine nucleotide cytochrome reductase family.</text>
</comment>
<proteinExistence type="inferred from homology"/>
<dbReference type="PANTHER" id="PTHR19370:SF189">
    <property type="entry name" value="CYTOCHROME C MITOCHONDRIAL IMPORT FACTOR CYC2"/>
    <property type="match status" value="1"/>
</dbReference>
<dbReference type="STRING" id="1531966.A0A0A1SRQ9"/>
<protein>
    <recommendedName>
        <fullName evidence="9">FAD-binding FR-type domain-containing protein</fullName>
    </recommendedName>
</protein>
<comment type="subcellular location">
    <subcellularLocation>
        <location evidence="2">Membrane</location>
    </subcellularLocation>
</comment>
<dbReference type="InterPro" id="IPR001433">
    <property type="entry name" value="OxRdtase_FAD/NAD-bd"/>
</dbReference>
<evidence type="ECO:0000256" key="7">
    <source>
        <dbReference type="ARBA" id="ARBA00023136"/>
    </source>
</evidence>
<evidence type="ECO:0000256" key="1">
    <source>
        <dbReference type="ARBA" id="ARBA00001974"/>
    </source>
</evidence>
<keyword evidence="5 8" id="KW-0274">FAD</keyword>
<sequence length="430" mass="46817">MRSTVRFQALSRLPGSVLSKPPSPSVCRSILSLNPCSPSLATKARKYSYGTINSQPPRESRAFAPSAAALLALGGLTYYLFTPSTPQSATLNKETFVPYTITSRENISPTTFIVTAETQNPQNASTYLKPGSGEWMFPQWSVEFKQPEVQIARHYTPLPPLDGEDTKAGDLRFYVRAVPGGEMSSYLGKLGVGRQMWLRGPHSGFNIADRLGDQKHVVFLAGGTGIAPGMQVTKAVLDADSTATVNLLWAIRKNEELQSTTPQKQRSWWQFLSGSTSGLRNVDIDIQSPSPIGRELVALKARYGNRLAIKVAVDEDKTFIQERDIRDAVNSVLTTHTSLANESCRLHSQLMHTVSSEFEEQGETCVCNATPGGAGKSLILVSGPEGFVSHFSGPKAWVQGVETQGAVGGIIAKMQRGDQSFKNDWIVLKL</sequence>
<dbReference type="SUPFAM" id="SSF63380">
    <property type="entry name" value="Riboflavin synthase domain-like"/>
    <property type="match status" value="1"/>
</dbReference>
<keyword evidence="11" id="KW-1185">Reference proteome</keyword>
<keyword evidence="7" id="KW-0472">Membrane</keyword>
<dbReference type="PROSITE" id="PS51384">
    <property type="entry name" value="FAD_FR"/>
    <property type="match status" value="1"/>
</dbReference>
<dbReference type="Gene3D" id="3.40.50.80">
    <property type="entry name" value="Nucleotide-binding domain of ferredoxin-NADP reductase (FNR) module"/>
    <property type="match status" value="1"/>
</dbReference>
<feature type="binding site" evidence="8">
    <location>
        <position position="155"/>
    </location>
    <ligand>
        <name>FAD</name>
        <dbReference type="ChEBI" id="CHEBI:57692"/>
    </ligand>
</feature>
<dbReference type="InterPro" id="IPR001834">
    <property type="entry name" value="CBR-like"/>
</dbReference>
<dbReference type="GO" id="GO:0016020">
    <property type="term" value="C:membrane"/>
    <property type="evidence" value="ECO:0007669"/>
    <property type="project" value="UniProtKB-SubCell"/>
</dbReference>
<keyword evidence="6" id="KW-0560">Oxidoreductase</keyword>
<evidence type="ECO:0000256" key="5">
    <source>
        <dbReference type="ARBA" id="ARBA00022827"/>
    </source>
</evidence>
<dbReference type="InterPro" id="IPR017938">
    <property type="entry name" value="Riboflavin_synthase-like_b-brl"/>
</dbReference>
<dbReference type="InterPro" id="IPR008333">
    <property type="entry name" value="Cbr1-like_FAD-bd_dom"/>
</dbReference>
<feature type="binding site" evidence="8">
    <location>
        <position position="153"/>
    </location>
    <ligand>
        <name>FAD</name>
        <dbReference type="ChEBI" id="CHEBI:57692"/>
    </ligand>
</feature>
<evidence type="ECO:0000256" key="8">
    <source>
        <dbReference type="PIRSR" id="PIRSR601834-1"/>
    </source>
</evidence>
<accession>A0A0A1SRQ9</accession>
<dbReference type="GO" id="GO:0005739">
    <property type="term" value="C:mitochondrion"/>
    <property type="evidence" value="ECO:0007669"/>
    <property type="project" value="TreeGrafter"/>
</dbReference>
<dbReference type="EMBL" id="CDHN01000001">
    <property type="protein sequence ID" value="CEJ80746.1"/>
    <property type="molecule type" value="Genomic_DNA"/>
</dbReference>
<name>A0A0A1SRQ9_9HYPO</name>
<organism evidence="10 11">
    <name type="scientific">[Torrubiella] hemipterigena</name>
    <dbReference type="NCBI Taxonomy" id="1531966"/>
    <lineage>
        <taxon>Eukaryota</taxon>
        <taxon>Fungi</taxon>
        <taxon>Dikarya</taxon>
        <taxon>Ascomycota</taxon>
        <taxon>Pezizomycotina</taxon>
        <taxon>Sordariomycetes</taxon>
        <taxon>Hypocreomycetidae</taxon>
        <taxon>Hypocreales</taxon>
        <taxon>Clavicipitaceae</taxon>
        <taxon>Clavicipitaceae incertae sedis</taxon>
        <taxon>'Torrubiella' clade</taxon>
    </lineage>
</organism>
<keyword evidence="4 8" id="KW-0285">Flavoprotein</keyword>
<feature type="binding site" evidence="8">
    <location>
        <position position="183"/>
    </location>
    <ligand>
        <name>FAD</name>
        <dbReference type="ChEBI" id="CHEBI:57692"/>
    </ligand>
</feature>
<evidence type="ECO:0000256" key="2">
    <source>
        <dbReference type="ARBA" id="ARBA00004370"/>
    </source>
</evidence>
<dbReference type="PRINTS" id="PR00406">
    <property type="entry name" value="CYTB5RDTASE"/>
</dbReference>
<evidence type="ECO:0000259" key="9">
    <source>
        <dbReference type="PROSITE" id="PS51384"/>
    </source>
</evidence>
<dbReference type="HOGENOM" id="CLU_003827_6_0_1"/>
<dbReference type="CDD" id="cd06183">
    <property type="entry name" value="cyt_b5_reduct_like"/>
    <property type="match status" value="1"/>
</dbReference>
<dbReference type="Gene3D" id="2.40.30.10">
    <property type="entry name" value="Translation factors"/>
    <property type="match status" value="1"/>
</dbReference>
<evidence type="ECO:0000256" key="4">
    <source>
        <dbReference type="ARBA" id="ARBA00022630"/>
    </source>
</evidence>
<feature type="domain" description="FAD-binding FR-type" evidence="9">
    <location>
        <begin position="94"/>
        <end position="208"/>
    </location>
</feature>
<reference evidence="10 11" key="1">
    <citation type="journal article" date="2015" name="Genome Announc.">
        <title>Draft Genome Sequence and Gene Annotation of the Entomopathogenic Fungus Verticillium hemipterigenum.</title>
        <authorList>
            <person name="Horn F."/>
            <person name="Habel A."/>
            <person name="Scharf D.H."/>
            <person name="Dworschak J."/>
            <person name="Brakhage A.A."/>
            <person name="Guthke R."/>
            <person name="Hertweck C."/>
            <person name="Linde J."/>
        </authorList>
    </citation>
    <scope>NUCLEOTIDE SEQUENCE [LARGE SCALE GENOMIC DNA]</scope>
</reference>
<dbReference type="AlphaFoldDB" id="A0A0A1SRQ9"/>
<dbReference type="Pfam" id="PF00970">
    <property type="entry name" value="FAD_binding_6"/>
    <property type="match status" value="1"/>
</dbReference>
<dbReference type="InterPro" id="IPR039261">
    <property type="entry name" value="FNR_nucleotide-bd"/>
</dbReference>
<evidence type="ECO:0000313" key="10">
    <source>
        <dbReference type="EMBL" id="CEJ80746.1"/>
    </source>
</evidence>
<evidence type="ECO:0000313" key="11">
    <source>
        <dbReference type="Proteomes" id="UP000039046"/>
    </source>
</evidence>
<dbReference type="GO" id="GO:0016491">
    <property type="term" value="F:oxidoreductase activity"/>
    <property type="evidence" value="ECO:0007669"/>
    <property type="project" value="UniProtKB-KW"/>
</dbReference>
<dbReference type="Proteomes" id="UP000039046">
    <property type="component" value="Unassembled WGS sequence"/>
</dbReference>
<dbReference type="SUPFAM" id="SSF52343">
    <property type="entry name" value="Ferredoxin reductase-like, C-terminal NADP-linked domain"/>
    <property type="match status" value="1"/>
</dbReference>
<dbReference type="Pfam" id="PF00175">
    <property type="entry name" value="NAD_binding_1"/>
    <property type="match status" value="1"/>
</dbReference>
<dbReference type="OrthoDB" id="10253744at2759"/>
<dbReference type="InterPro" id="IPR017927">
    <property type="entry name" value="FAD-bd_FR_type"/>
</dbReference>
<comment type="cofactor">
    <cofactor evidence="1 8">
        <name>FAD</name>
        <dbReference type="ChEBI" id="CHEBI:57692"/>
    </cofactor>
</comment>
<evidence type="ECO:0000256" key="6">
    <source>
        <dbReference type="ARBA" id="ARBA00023002"/>
    </source>
</evidence>
<gene>
    <name evidence="10" type="ORF">VHEMI00912</name>
</gene>
<feature type="binding site" evidence="8">
    <location>
        <position position="184"/>
    </location>
    <ligand>
        <name>FAD</name>
        <dbReference type="ChEBI" id="CHEBI:57692"/>
    </ligand>
</feature>
<dbReference type="PANTHER" id="PTHR19370">
    <property type="entry name" value="NADH-CYTOCHROME B5 REDUCTASE"/>
    <property type="match status" value="1"/>
</dbReference>